<evidence type="ECO:0000313" key="3">
    <source>
        <dbReference type="Proteomes" id="UP001365542"/>
    </source>
</evidence>
<name>A0AAV9XJ18_9PEZI</name>
<accession>A0AAV9XJ18</accession>
<feature type="chain" id="PRO_5043889081" evidence="1">
    <location>
        <begin position="19"/>
        <end position="129"/>
    </location>
</feature>
<organism evidence="2 3">
    <name type="scientific">Orbilia ellipsospora</name>
    <dbReference type="NCBI Taxonomy" id="2528407"/>
    <lineage>
        <taxon>Eukaryota</taxon>
        <taxon>Fungi</taxon>
        <taxon>Dikarya</taxon>
        <taxon>Ascomycota</taxon>
        <taxon>Pezizomycotina</taxon>
        <taxon>Orbiliomycetes</taxon>
        <taxon>Orbiliales</taxon>
        <taxon>Orbiliaceae</taxon>
        <taxon>Orbilia</taxon>
    </lineage>
</organism>
<gene>
    <name evidence="2" type="ORF">TWF694_007328</name>
</gene>
<feature type="signal peptide" evidence="1">
    <location>
        <begin position="1"/>
        <end position="18"/>
    </location>
</feature>
<protein>
    <submittedName>
        <fullName evidence="2">Uncharacterized protein</fullName>
    </submittedName>
</protein>
<sequence length="129" mass="14650">MKFTTAIIGALSIAATNAAAIAKPTQEIHVQYYDYDGLWLNGQAKLNPKGLDCGRSLPKFEAFWSQGSTWQSVELQRKEAAWQEFNAPFAFRTYAENATQLYFKYTCGAQEFYEPAQGQYLDVKVESWN</sequence>
<comment type="caution">
    <text evidence="2">The sequence shown here is derived from an EMBL/GenBank/DDBJ whole genome shotgun (WGS) entry which is preliminary data.</text>
</comment>
<evidence type="ECO:0000313" key="2">
    <source>
        <dbReference type="EMBL" id="KAK6541521.1"/>
    </source>
</evidence>
<dbReference type="Proteomes" id="UP001365542">
    <property type="component" value="Unassembled WGS sequence"/>
</dbReference>
<reference evidence="2 3" key="1">
    <citation type="submission" date="2019-10" db="EMBL/GenBank/DDBJ databases">
        <authorList>
            <person name="Palmer J.M."/>
        </authorList>
    </citation>
    <scope>NUCLEOTIDE SEQUENCE [LARGE SCALE GENOMIC DNA]</scope>
    <source>
        <strain evidence="2 3">TWF694</strain>
    </source>
</reference>
<keyword evidence="3" id="KW-1185">Reference proteome</keyword>
<evidence type="ECO:0000256" key="1">
    <source>
        <dbReference type="SAM" id="SignalP"/>
    </source>
</evidence>
<keyword evidence="1" id="KW-0732">Signal</keyword>
<dbReference type="EMBL" id="JAVHJO010000003">
    <property type="protein sequence ID" value="KAK6541521.1"/>
    <property type="molecule type" value="Genomic_DNA"/>
</dbReference>
<dbReference type="AlphaFoldDB" id="A0AAV9XJ18"/>
<proteinExistence type="predicted"/>